<dbReference type="Gene3D" id="3.30.160.60">
    <property type="entry name" value="Classic Zinc Finger"/>
    <property type="match status" value="1"/>
</dbReference>
<dbReference type="PROSITE" id="PS50157">
    <property type="entry name" value="ZINC_FINGER_C2H2_2"/>
    <property type="match status" value="1"/>
</dbReference>
<dbReference type="GO" id="GO:0008270">
    <property type="term" value="F:zinc ion binding"/>
    <property type="evidence" value="ECO:0007669"/>
    <property type="project" value="UniProtKB-KW"/>
</dbReference>
<evidence type="ECO:0000259" key="10">
    <source>
        <dbReference type="PROSITE" id="PS50157"/>
    </source>
</evidence>
<evidence type="ECO:0000313" key="12">
    <source>
        <dbReference type="Proteomes" id="UP000095085"/>
    </source>
</evidence>
<dbReference type="PANTHER" id="PTHR46179">
    <property type="entry name" value="ZINC FINGER PROTEIN"/>
    <property type="match status" value="1"/>
</dbReference>
<dbReference type="GO" id="GO:0006357">
    <property type="term" value="P:regulation of transcription by RNA polymerase II"/>
    <property type="evidence" value="ECO:0007669"/>
    <property type="project" value="TreeGrafter"/>
</dbReference>
<evidence type="ECO:0000256" key="1">
    <source>
        <dbReference type="ARBA" id="ARBA00004123"/>
    </source>
</evidence>
<evidence type="ECO:0000256" key="9">
    <source>
        <dbReference type="SAM" id="MobiDB-lite"/>
    </source>
</evidence>
<name>A0A1E4RSP0_9ASCO</name>
<dbReference type="InterPro" id="IPR036236">
    <property type="entry name" value="Znf_C2H2_sf"/>
</dbReference>
<keyword evidence="12" id="KW-1185">Reference proteome</keyword>
<dbReference type="Proteomes" id="UP000095085">
    <property type="component" value="Unassembled WGS sequence"/>
</dbReference>
<dbReference type="SMART" id="SM00355">
    <property type="entry name" value="ZnF_C2H2"/>
    <property type="match status" value="2"/>
</dbReference>
<dbReference type="InterPro" id="IPR051061">
    <property type="entry name" value="Zinc_finger_trans_reg"/>
</dbReference>
<keyword evidence="6" id="KW-0804">Transcription</keyword>
<sequence>MSDLRPNSSEEVVFREEDQVLPQDDLEPLNKKRKHDSSEGLFSGESSSGLLETSIPPHQDKWDANTAPDVGREANNMESDDYVFVTPSDRTFYFFNGSETVRVPSKTEKNSEKQYKILKYPRSKQEKQHKRGDSSVERPHACPFEGCTWSFTRLSDLTRHKKSHTKPNYTCPFYKNDPTCHKNGGAFARLDVLKRHLKLVHYVKDKLQMIEGDDPGWCRICQKMFPSLKAFINHTEACANTSKPTEWMKKNAKHDEKNYFPVESLVNYDLEKSD</sequence>
<dbReference type="OrthoDB" id="2687452at2759"/>
<organism evidence="11 12">
    <name type="scientific">Hyphopichia burtonii NRRL Y-1933</name>
    <dbReference type="NCBI Taxonomy" id="984485"/>
    <lineage>
        <taxon>Eukaryota</taxon>
        <taxon>Fungi</taxon>
        <taxon>Dikarya</taxon>
        <taxon>Ascomycota</taxon>
        <taxon>Saccharomycotina</taxon>
        <taxon>Pichiomycetes</taxon>
        <taxon>Debaryomycetaceae</taxon>
        <taxon>Hyphopichia</taxon>
    </lineage>
</organism>
<feature type="region of interest" description="Disordered" evidence="9">
    <location>
        <begin position="1"/>
        <end position="74"/>
    </location>
</feature>
<feature type="compositionally biased region" description="Basic and acidic residues" evidence="9">
    <location>
        <begin position="105"/>
        <end position="115"/>
    </location>
</feature>
<dbReference type="GO" id="GO:0005634">
    <property type="term" value="C:nucleus"/>
    <property type="evidence" value="ECO:0007669"/>
    <property type="project" value="UniProtKB-SubCell"/>
</dbReference>
<evidence type="ECO:0000256" key="2">
    <source>
        <dbReference type="ARBA" id="ARBA00022723"/>
    </source>
</evidence>
<gene>
    <name evidence="11" type="ORF">HYPBUDRAFT_180119</name>
</gene>
<dbReference type="EMBL" id="KV454538">
    <property type="protein sequence ID" value="ODV70282.1"/>
    <property type="molecule type" value="Genomic_DNA"/>
</dbReference>
<evidence type="ECO:0000256" key="3">
    <source>
        <dbReference type="ARBA" id="ARBA00022771"/>
    </source>
</evidence>
<dbReference type="PANTHER" id="PTHR46179:SF13">
    <property type="entry name" value="C2H2-TYPE DOMAIN-CONTAINING PROTEIN"/>
    <property type="match status" value="1"/>
</dbReference>
<evidence type="ECO:0000256" key="8">
    <source>
        <dbReference type="PROSITE-ProRule" id="PRU00042"/>
    </source>
</evidence>
<dbReference type="STRING" id="984485.A0A1E4RSP0"/>
<protein>
    <recommendedName>
        <fullName evidence="10">C2H2-type domain-containing protein</fullName>
    </recommendedName>
</protein>
<keyword evidence="7" id="KW-0539">Nucleus</keyword>
<keyword evidence="2" id="KW-0479">Metal-binding</keyword>
<dbReference type="AlphaFoldDB" id="A0A1E4RSP0"/>
<dbReference type="SUPFAM" id="SSF57667">
    <property type="entry name" value="beta-beta-alpha zinc fingers"/>
    <property type="match status" value="1"/>
</dbReference>
<dbReference type="PROSITE" id="PS00028">
    <property type="entry name" value="ZINC_FINGER_C2H2_1"/>
    <property type="match status" value="1"/>
</dbReference>
<feature type="compositionally biased region" description="Basic and acidic residues" evidence="9">
    <location>
        <begin position="123"/>
        <end position="137"/>
    </location>
</feature>
<evidence type="ECO:0000256" key="4">
    <source>
        <dbReference type="ARBA" id="ARBA00022833"/>
    </source>
</evidence>
<feature type="domain" description="C2H2-type" evidence="10">
    <location>
        <begin position="140"/>
        <end position="169"/>
    </location>
</feature>
<proteinExistence type="predicted"/>
<accession>A0A1E4RSP0</accession>
<evidence type="ECO:0000313" key="11">
    <source>
        <dbReference type="EMBL" id="ODV70282.1"/>
    </source>
</evidence>
<evidence type="ECO:0000256" key="5">
    <source>
        <dbReference type="ARBA" id="ARBA00023015"/>
    </source>
</evidence>
<dbReference type="RefSeq" id="XP_020079349.1">
    <property type="nucleotide sequence ID" value="XM_020222892.1"/>
</dbReference>
<keyword evidence="5" id="KW-0805">Transcription regulation</keyword>
<dbReference type="GeneID" id="30997441"/>
<dbReference type="Pfam" id="PF00096">
    <property type="entry name" value="zf-C2H2"/>
    <property type="match status" value="1"/>
</dbReference>
<reference evidence="12" key="1">
    <citation type="submission" date="2016-05" db="EMBL/GenBank/DDBJ databases">
        <title>Comparative genomics of biotechnologically important yeasts.</title>
        <authorList>
            <consortium name="DOE Joint Genome Institute"/>
            <person name="Riley R."/>
            <person name="Haridas S."/>
            <person name="Wolfe K.H."/>
            <person name="Lopes M.R."/>
            <person name="Hittinger C.T."/>
            <person name="Goker M."/>
            <person name="Salamov A."/>
            <person name="Wisecaver J."/>
            <person name="Long T.M."/>
            <person name="Aerts A.L."/>
            <person name="Barry K."/>
            <person name="Choi C."/>
            <person name="Clum A."/>
            <person name="Coughlan A.Y."/>
            <person name="Deshpande S."/>
            <person name="Douglass A.P."/>
            <person name="Hanson S.J."/>
            <person name="Klenk H.-P."/>
            <person name="Labutti K."/>
            <person name="Lapidus A."/>
            <person name="Lindquist E."/>
            <person name="Lipzen A."/>
            <person name="Meier-Kolthoff J.P."/>
            <person name="Ohm R.A."/>
            <person name="Otillar R.P."/>
            <person name="Pangilinan J."/>
            <person name="Peng Y."/>
            <person name="Rokas A."/>
            <person name="Rosa C.A."/>
            <person name="Scheuner C."/>
            <person name="Sibirny A.A."/>
            <person name="Slot J.C."/>
            <person name="Stielow J.B."/>
            <person name="Sun H."/>
            <person name="Kurtzman C.P."/>
            <person name="Blackwell M."/>
            <person name="Grigoriev I.V."/>
            <person name="Jeffries T.W."/>
        </authorList>
    </citation>
    <scope>NUCLEOTIDE SEQUENCE [LARGE SCALE GENOMIC DNA]</scope>
    <source>
        <strain evidence="12">NRRL Y-1933</strain>
    </source>
</reference>
<feature type="region of interest" description="Disordered" evidence="9">
    <location>
        <begin position="103"/>
        <end position="137"/>
    </location>
</feature>
<keyword evidence="4" id="KW-0862">Zinc</keyword>
<keyword evidence="3 8" id="KW-0863">Zinc-finger</keyword>
<feature type="compositionally biased region" description="Low complexity" evidence="9">
    <location>
        <begin position="39"/>
        <end position="54"/>
    </location>
</feature>
<evidence type="ECO:0000256" key="7">
    <source>
        <dbReference type="ARBA" id="ARBA00023242"/>
    </source>
</evidence>
<comment type="subcellular location">
    <subcellularLocation>
        <location evidence="1">Nucleus</location>
    </subcellularLocation>
</comment>
<feature type="compositionally biased region" description="Polar residues" evidence="9">
    <location>
        <begin position="1"/>
        <end position="10"/>
    </location>
</feature>
<evidence type="ECO:0000256" key="6">
    <source>
        <dbReference type="ARBA" id="ARBA00023163"/>
    </source>
</evidence>
<dbReference type="InterPro" id="IPR013087">
    <property type="entry name" value="Znf_C2H2_type"/>
</dbReference>